<keyword evidence="2" id="KW-1185">Reference proteome</keyword>
<dbReference type="EMBL" id="VSRR010009845">
    <property type="protein sequence ID" value="MPC50969.1"/>
    <property type="molecule type" value="Genomic_DNA"/>
</dbReference>
<organism evidence="1 2">
    <name type="scientific">Portunus trituberculatus</name>
    <name type="common">Swimming crab</name>
    <name type="synonym">Neptunus trituberculatus</name>
    <dbReference type="NCBI Taxonomy" id="210409"/>
    <lineage>
        <taxon>Eukaryota</taxon>
        <taxon>Metazoa</taxon>
        <taxon>Ecdysozoa</taxon>
        <taxon>Arthropoda</taxon>
        <taxon>Crustacea</taxon>
        <taxon>Multicrustacea</taxon>
        <taxon>Malacostraca</taxon>
        <taxon>Eumalacostraca</taxon>
        <taxon>Eucarida</taxon>
        <taxon>Decapoda</taxon>
        <taxon>Pleocyemata</taxon>
        <taxon>Brachyura</taxon>
        <taxon>Eubrachyura</taxon>
        <taxon>Portunoidea</taxon>
        <taxon>Portunidae</taxon>
        <taxon>Portuninae</taxon>
        <taxon>Portunus</taxon>
    </lineage>
</organism>
<dbReference type="AlphaFoldDB" id="A0A5B7G0G9"/>
<proteinExistence type="predicted"/>
<comment type="caution">
    <text evidence="1">The sequence shown here is derived from an EMBL/GenBank/DDBJ whole genome shotgun (WGS) entry which is preliminary data.</text>
</comment>
<name>A0A5B7G0G9_PORTR</name>
<evidence type="ECO:0000313" key="2">
    <source>
        <dbReference type="Proteomes" id="UP000324222"/>
    </source>
</evidence>
<protein>
    <submittedName>
        <fullName evidence="1">Uncharacterized protein</fullName>
    </submittedName>
</protein>
<dbReference type="Proteomes" id="UP000324222">
    <property type="component" value="Unassembled WGS sequence"/>
</dbReference>
<sequence length="66" mass="7542">MKRHSFPDSPNTGLTEYPDKTNLLQRNLKKTSRYTCTQVNIPQLHNWTSIITSALFPPGHFISLGK</sequence>
<reference evidence="1 2" key="1">
    <citation type="submission" date="2019-05" db="EMBL/GenBank/DDBJ databases">
        <title>Another draft genome of Portunus trituberculatus and its Hox gene families provides insights of decapod evolution.</title>
        <authorList>
            <person name="Jeong J.-H."/>
            <person name="Song I."/>
            <person name="Kim S."/>
            <person name="Choi T."/>
            <person name="Kim D."/>
            <person name="Ryu S."/>
            <person name="Kim W."/>
        </authorList>
    </citation>
    <scope>NUCLEOTIDE SEQUENCE [LARGE SCALE GENOMIC DNA]</scope>
    <source>
        <tissue evidence="1">Muscle</tissue>
    </source>
</reference>
<evidence type="ECO:0000313" key="1">
    <source>
        <dbReference type="EMBL" id="MPC50969.1"/>
    </source>
</evidence>
<gene>
    <name evidence="1" type="ORF">E2C01_044804</name>
</gene>
<accession>A0A5B7G0G9</accession>